<feature type="non-terminal residue" evidence="3">
    <location>
        <position position="1"/>
    </location>
</feature>
<evidence type="ECO:0000256" key="1">
    <source>
        <dbReference type="ARBA" id="ARBA00006611"/>
    </source>
</evidence>
<dbReference type="GO" id="GO:0016887">
    <property type="term" value="F:ATP hydrolysis activity"/>
    <property type="evidence" value="ECO:0007669"/>
    <property type="project" value="InterPro"/>
</dbReference>
<organism evidence="3">
    <name type="scientific">marine sediment metagenome</name>
    <dbReference type="NCBI Taxonomy" id="412755"/>
    <lineage>
        <taxon>unclassified sequences</taxon>
        <taxon>metagenomes</taxon>
        <taxon>ecological metagenomes</taxon>
    </lineage>
</organism>
<gene>
    <name evidence="3" type="ORF">S03H2_65581</name>
</gene>
<dbReference type="PANTHER" id="PTHR30486">
    <property type="entry name" value="TWITCHING MOTILITY PROTEIN PILT"/>
    <property type="match status" value="1"/>
</dbReference>
<feature type="non-terminal residue" evidence="3">
    <location>
        <position position="203"/>
    </location>
</feature>
<evidence type="ECO:0000259" key="2">
    <source>
        <dbReference type="Pfam" id="PF00437"/>
    </source>
</evidence>
<feature type="domain" description="Bacterial type II secretion system protein E" evidence="2">
    <location>
        <begin position="2"/>
        <end position="196"/>
    </location>
</feature>
<dbReference type="InterPro" id="IPR050921">
    <property type="entry name" value="T4SS_GSP_E_ATPase"/>
</dbReference>
<dbReference type="CDD" id="cd01130">
    <property type="entry name" value="VirB11-like_ATPase"/>
    <property type="match status" value="1"/>
</dbReference>
<dbReference type="EMBL" id="BARU01042719">
    <property type="protein sequence ID" value="GAH87766.1"/>
    <property type="molecule type" value="Genomic_DNA"/>
</dbReference>
<accession>X1IZ69</accession>
<dbReference type="Pfam" id="PF00437">
    <property type="entry name" value="T2SSE"/>
    <property type="match status" value="1"/>
</dbReference>
<dbReference type="InterPro" id="IPR027417">
    <property type="entry name" value="P-loop_NTPase"/>
</dbReference>
<comment type="caution">
    <text evidence="3">The sequence shown here is derived from an EMBL/GenBank/DDBJ whole genome shotgun (WGS) entry which is preliminary data.</text>
</comment>
<reference evidence="3" key="1">
    <citation type="journal article" date="2014" name="Front. Microbiol.">
        <title>High frequency of phylogenetically diverse reductive dehalogenase-homologous genes in deep subseafloor sedimentary metagenomes.</title>
        <authorList>
            <person name="Kawai M."/>
            <person name="Futagami T."/>
            <person name="Toyoda A."/>
            <person name="Takaki Y."/>
            <person name="Nishi S."/>
            <person name="Hori S."/>
            <person name="Arai W."/>
            <person name="Tsubouchi T."/>
            <person name="Morono Y."/>
            <person name="Uchiyama I."/>
            <person name="Ito T."/>
            <person name="Fujiyama A."/>
            <person name="Inagaki F."/>
            <person name="Takami H."/>
        </authorList>
    </citation>
    <scope>NUCLEOTIDE SEQUENCE</scope>
    <source>
        <strain evidence="3">Expedition CK06-06</strain>
    </source>
</reference>
<dbReference type="InterPro" id="IPR001482">
    <property type="entry name" value="T2SS/T4SS_dom"/>
</dbReference>
<dbReference type="PANTHER" id="PTHR30486:SF15">
    <property type="entry name" value="TYPE II_IV SECRETION SYSTEM ATPASE"/>
    <property type="match status" value="1"/>
</dbReference>
<protein>
    <recommendedName>
        <fullName evidence="2">Bacterial type II secretion system protein E domain-containing protein</fullName>
    </recommendedName>
</protein>
<dbReference type="Gene3D" id="3.40.50.300">
    <property type="entry name" value="P-loop containing nucleotide triphosphate hydrolases"/>
    <property type="match status" value="1"/>
</dbReference>
<evidence type="ECO:0000313" key="3">
    <source>
        <dbReference type="EMBL" id="GAH87766.1"/>
    </source>
</evidence>
<proteinExistence type="inferred from homology"/>
<dbReference type="AlphaFoldDB" id="X1IZ69"/>
<dbReference type="SUPFAM" id="SSF52540">
    <property type="entry name" value="P-loop containing nucleoside triphosphate hydrolases"/>
    <property type="match status" value="1"/>
</dbReference>
<name>X1IZ69_9ZZZZ</name>
<dbReference type="Gene3D" id="3.30.450.380">
    <property type="match status" value="1"/>
</dbReference>
<sequence>GLRVDESSPMVDARLSDGSRINVVLSPISLNDIVVTIRKFKKTLMNMDNLIEIGTLNEETANFIKVCVQSKINTIISGATATGKTTFLNVISNFIPRDERIITIEDTLELNLKLPHVVKLESRPPNLEGKGQITIRDLVRNSLRMRPDRIIVGEIRGEEAVDVLQAMNTGHSGSMSTVHANSPDDLISRLETMLLMAGLNLNP</sequence>
<comment type="similarity">
    <text evidence="1">Belongs to the GSP E family.</text>
</comment>